<keyword evidence="2" id="KW-0813">Transport</keyword>
<feature type="transmembrane region" description="Helical" evidence="8">
    <location>
        <begin position="6"/>
        <end position="28"/>
    </location>
</feature>
<dbReference type="PANTHER" id="PTHR32468:SF0">
    <property type="entry name" value="K(+)_H(+) ANTIPORTER 1"/>
    <property type="match status" value="1"/>
</dbReference>
<accession>A0A5P2D0F9</accession>
<dbReference type="InterPro" id="IPR038770">
    <property type="entry name" value="Na+/solute_symporter_sf"/>
</dbReference>
<feature type="transmembrane region" description="Helical" evidence="8">
    <location>
        <begin position="382"/>
        <end position="404"/>
    </location>
</feature>
<protein>
    <submittedName>
        <fullName evidence="10">Integral membrane ion exchanger</fullName>
    </submittedName>
</protein>
<evidence type="ECO:0000256" key="4">
    <source>
        <dbReference type="ARBA" id="ARBA00022989"/>
    </source>
</evidence>
<dbReference type="PANTHER" id="PTHR32468">
    <property type="entry name" value="CATION/H + ANTIPORTER"/>
    <property type="match status" value="1"/>
</dbReference>
<feature type="compositionally biased region" description="Low complexity" evidence="7">
    <location>
        <begin position="427"/>
        <end position="439"/>
    </location>
</feature>
<evidence type="ECO:0000256" key="3">
    <source>
        <dbReference type="ARBA" id="ARBA00022692"/>
    </source>
</evidence>
<feature type="compositionally biased region" description="Pro residues" evidence="7">
    <location>
        <begin position="417"/>
        <end position="426"/>
    </location>
</feature>
<dbReference type="RefSeq" id="WP_150206627.1">
    <property type="nucleotide sequence ID" value="NZ_CP029190.1"/>
</dbReference>
<name>A0A5P2D0F9_STRVZ</name>
<dbReference type="EMBL" id="CP029190">
    <property type="protein sequence ID" value="QES47518.1"/>
    <property type="molecule type" value="Genomic_DNA"/>
</dbReference>
<dbReference type="Gene3D" id="1.20.1530.20">
    <property type="match status" value="1"/>
</dbReference>
<reference evidence="10 11" key="1">
    <citation type="submission" date="2018-05" db="EMBL/GenBank/DDBJ databases">
        <title>Streptomyces venezuelae.</title>
        <authorList>
            <person name="Kim W."/>
            <person name="Lee N."/>
            <person name="Cho B.-K."/>
        </authorList>
    </citation>
    <scope>NUCLEOTIDE SEQUENCE [LARGE SCALE GENOMIC DNA]</scope>
    <source>
        <strain evidence="10 11">ATCC 21782</strain>
    </source>
</reference>
<feature type="transmembrane region" description="Helical" evidence="8">
    <location>
        <begin position="70"/>
        <end position="90"/>
    </location>
</feature>
<feature type="transmembrane region" description="Helical" evidence="8">
    <location>
        <begin position="207"/>
        <end position="227"/>
    </location>
</feature>
<keyword evidence="4 8" id="KW-1133">Transmembrane helix</keyword>
<evidence type="ECO:0000259" key="9">
    <source>
        <dbReference type="Pfam" id="PF00999"/>
    </source>
</evidence>
<feature type="region of interest" description="Disordered" evidence="7">
    <location>
        <begin position="409"/>
        <end position="448"/>
    </location>
</feature>
<dbReference type="Proteomes" id="UP000325211">
    <property type="component" value="Chromosome"/>
</dbReference>
<feature type="transmembrane region" description="Helical" evidence="8">
    <location>
        <begin position="40"/>
        <end position="58"/>
    </location>
</feature>
<evidence type="ECO:0000256" key="8">
    <source>
        <dbReference type="SAM" id="Phobius"/>
    </source>
</evidence>
<dbReference type="GO" id="GO:0016020">
    <property type="term" value="C:membrane"/>
    <property type="evidence" value="ECO:0007669"/>
    <property type="project" value="UniProtKB-SubCell"/>
</dbReference>
<evidence type="ECO:0000256" key="5">
    <source>
        <dbReference type="ARBA" id="ARBA00023065"/>
    </source>
</evidence>
<gene>
    <name evidence="10" type="ORF">DEJ50_06440</name>
</gene>
<dbReference type="GO" id="GO:1902600">
    <property type="term" value="P:proton transmembrane transport"/>
    <property type="evidence" value="ECO:0007669"/>
    <property type="project" value="InterPro"/>
</dbReference>
<dbReference type="GO" id="GO:0015297">
    <property type="term" value="F:antiporter activity"/>
    <property type="evidence" value="ECO:0007669"/>
    <property type="project" value="InterPro"/>
</dbReference>
<feature type="transmembrane region" description="Helical" evidence="8">
    <location>
        <begin position="318"/>
        <end position="341"/>
    </location>
</feature>
<feature type="transmembrane region" description="Helical" evidence="8">
    <location>
        <begin position="173"/>
        <end position="195"/>
    </location>
</feature>
<feature type="transmembrane region" description="Helical" evidence="8">
    <location>
        <begin position="102"/>
        <end position="122"/>
    </location>
</feature>
<proteinExistence type="predicted"/>
<keyword evidence="3 8" id="KW-0812">Transmembrane</keyword>
<dbReference type="OrthoDB" id="9793589at2"/>
<feature type="transmembrane region" description="Helical" evidence="8">
    <location>
        <begin position="289"/>
        <end position="306"/>
    </location>
</feature>
<sequence length="448" mass="45887">MSSDAMITHLVGATALILIIAHTAGWLSRRLGQPTIIGQLIAGIALGPTALTGISPGLAEMLFPEELAPVLTGLSQIALVLFLFAVGYELDLGVLKGRARTVLSVSAAAFLLPMAAGAGSAVLFHEQLARLGAPEKMTASSVLFFGVALSITAVPVLTAIVRENGLAGTVPGIVAVSAAGLIDVMGWTVLVGTLLQSDGHGGFSWQLRLLLVVLFTAAMLLGARPLLRSLLWRPQVDPSMRLAVLVGFAFASAWVTNALGLHVIFGALLAGVVTPRERGATLDPDLVRPLHDIGLLLLPFFFVVSGKSVEIGGLDSAGVLALLAVTVLAVTIKVVSGTVAARLSGLDRHDARTVGVLLNTRGLTELIALNAGLQAGLVSGPLYTALVLMALATTVVTQPLLGVVRRLREHAERRPGPGAPAGPPEGTPAAEPEGTAAGPLPSSAPGTL</sequence>
<evidence type="ECO:0000256" key="2">
    <source>
        <dbReference type="ARBA" id="ARBA00022448"/>
    </source>
</evidence>
<evidence type="ECO:0000256" key="1">
    <source>
        <dbReference type="ARBA" id="ARBA00004141"/>
    </source>
</evidence>
<dbReference type="InterPro" id="IPR006153">
    <property type="entry name" value="Cation/H_exchanger_TM"/>
</dbReference>
<feature type="domain" description="Cation/H+ exchanger transmembrane" evidence="9">
    <location>
        <begin position="19"/>
        <end position="400"/>
    </location>
</feature>
<organism evidence="10 11">
    <name type="scientific">Streptomyces venezuelae</name>
    <dbReference type="NCBI Taxonomy" id="54571"/>
    <lineage>
        <taxon>Bacteria</taxon>
        <taxon>Bacillati</taxon>
        <taxon>Actinomycetota</taxon>
        <taxon>Actinomycetes</taxon>
        <taxon>Kitasatosporales</taxon>
        <taxon>Streptomycetaceae</taxon>
        <taxon>Streptomyces</taxon>
    </lineage>
</organism>
<evidence type="ECO:0000256" key="7">
    <source>
        <dbReference type="SAM" id="MobiDB-lite"/>
    </source>
</evidence>
<dbReference type="Pfam" id="PF00999">
    <property type="entry name" value="Na_H_Exchanger"/>
    <property type="match status" value="1"/>
</dbReference>
<comment type="subcellular location">
    <subcellularLocation>
        <location evidence="1">Membrane</location>
        <topology evidence="1">Multi-pass membrane protein</topology>
    </subcellularLocation>
</comment>
<keyword evidence="6 8" id="KW-0472">Membrane</keyword>
<evidence type="ECO:0000313" key="10">
    <source>
        <dbReference type="EMBL" id="QES47518.1"/>
    </source>
</evidence>
<feature type="transmembrane region" description="Helical" evidence="8">
    <location>
        <begin position="239"/>
        <end position="269"/>
    </location>
</feature>
<evidence type="ECO:0000313" key="11">
    <source>
        <dbReference type="Proteomes" id="UP000325211"/>
    </source>
</evidence>
<dbReference type="InterPro" id="IPR050794">
    <property type="entry name" value="CPA2_transporter"/>
</dbReference>
<keyword evidence="5" id="KW-0406">Ion transport</keyword>
<feature type="transmembrane region" description="Helical" evidence="8">
    <location>
        <begin position="142"/>
        <end position="161"/>
    </location>
</feature>
<evidence type="ECO:0000256" key="6">
    <source>
        <dbReference type="ARBA" id="ARBA00023136"/>
    </source>
</evidence>
<dbReference type="AlphaFoldDB" id="A0A5P2D0F9"/>